<dbReference type="EMBL" id="JAKIKS010000115">
    <property type="protein sequence ID" value="MCL1126915.1"/>
    <property type="molecule type" value="Genomic_DNA"/>
</dbReference>
<evidence type="ECO:0000259" key="3">
    <source>
        <dbReference type="Pfam" id="PF25954"/>
    </source>
</evidence>
<evidence type="ECO:0000313" key="4">
    <source>
        <dbReference type="EMBL" id="MCL1126915.1"/>
    </source>
</evidence>
<dbReference type="Gene3D" id="2.40.420.20">
    <property type="match status" value="1"/>
</dbReference>
<dbReference type="Pfam" id="PF25954">
    <property type="entry name" value="Beta-barrel_RND_2"/>
    <property type="match status" value="1"/>
</dbReference>
<keyword evidence="5" id="KW-1185">Reference proteome</keyword>
<dbReference type="InterPro" id="IPR006143">
    <property type="entry name" value="RND_pump_MFP"/>
</dbReference>
<reference evidence="4 5" key="1">
    <citation type="submission" date="2022-01" db="EMBL/GenBank/DDBJ databases">
        <title>Whole genome-based taxonomy of the Shewanellaceae.</title>
        <authorList>
            <person name="Martin-Rodriguez A.J."/>
        </authorList>
    </citation>
    <scope>NUCLEOTIDE SEQUENCE [LARGE SCALE GENOMIC DNA]</scope>
    <source>
        <strain evidence="4 5">DSM 17177</strain>
    </source>
</reference>
<accession>A0ABT0LHH9</accession>
<proteinExistence type="inferred from homology"/>
<organism evidence="4 5">
    <name type="scientific">Shewanella surugensis</name>
    <dbReference type="NCBI Taxonomy" id="212020"/>
    <lineage>
        <taxon>Bacteria</taxon>
        <taxon>Pseudomonadati</taxon>
        <taxon>Pseudomonadota</taxon>
        <taxon>Gammaproteobacteria</taxon>
        <taxon>Alteromonadales</taxon>
        <taxon>Shewanellaceae</taxon>
        <taxon>Shewanella</taxon>
    </lineage>
</organism>
<dbReference type="PANTHER" id="PTHR30469:SF11">
    <property type="entry name" value="BLL4320 PROTEIN"/>
    <property type="match status" value="1"/>
</dbReference>
<dbReference type="Gene3D" id="2.40.30.170">
    <property type="match status" value="1"/>
</dbReference>
<keyword evidence="2" id="KW-0175">Coiled coil</keyword>
<dbReference type="Gene3D" id="2.40.50.100">
    <property type="match status" value="1"/>
</dbReference>
<dbReference type="NCBIfam" id="TIGR01730">
    <property type="entry name" value="RND_mfp"/>
    <property type="match status" value="1"/>
</dbReference>
<dbReference type="InterPro" id="IPR058792">
    <property type="entry name" value="Beta-barrel_RND_2"/>
</dbReference>
<feature type="domain" description="CusB-like beta-barrel" evidence="3">
    <location>
        <begin position="204"/>
        <end position="272"/>
    </location>
</feature>
<dbReference type="Gene3D" id="6.10.140.1990">
    <property type="match status" value="1"/>
</dbReference>
<evidence type="ECO:0000256" key="2">
    <source>
        <dbReference type="ARBA" id="ARBA00023054"/>
    </source>
</evidence>
<name>A0ABT0LHH9_9GAMM</name>
<dbReference type="InterPro" id="IPR030190">
    <property type="entry name" value="MacA_alpha-hairpin_sf"/>
</dbReference>
<sequence>MKKWFLVMIIIALLVFGSVIGFNLFIKQKIASFIANMPEAEFPVTAISVKPTTWQPNLHAIGYVEPNQGGTLSNQDAGVVASINFENGAAVKKGQLLLSLNTGVEKANLDNSVVQLPAAKADYERNLALYKQNSVSKQDVDTSQSTYLALIASIESLKATISRREIRAPFDGVMGIREVNLGDYLSVGTDIVGIEDLTDMKIRFTIPQTQLSKVFVGQKINTFVDSYPKIPFSGTITAIEPAVFEQSGLIQIQAKIPNADNKLRNGMFAEVDILLPIMKNQIVLPRTAITYTLYGNSIYLIENKKEKNETIQRVNQIDVQVLERSGGKALITGKLKAGDRIVTSGQVRLSNNSKVKVTESEALPTPVTMPQL</sequence>
<dbReference type="RefSeq" id="WP_248942324.1">
    <property type="nucleotide sequence ID" value="NZ_JAKIKS010000115.1"/>
</dbReference>
<comment type="similarity">
    <text evidence="1">Belongs to the membrane fusion protein (MFP) (TC 8.A.1) family.</text>
</comment>
<gene>
    <name evidence="4" type="ORF">L2764_21125</name>
</gene>
<evidence type="ECO:0000313" key="5">
    <source>
        <dbReference type="Proteomes" id="UP001203423"/>
    </source>
</evidence>
<dbReference type="Proteomes" id="UP001203423">
    <property type="component" value="Unassembled WGS sequence"/>
</dbReference>
<comment type="caution">
    <text evidence="4">The sequence shown here is derived from an EMBL/GenBank/DDBJ whole genome shotgun (WGS) entry which is preliminary data.</text>
</comment>
<protein>
    <submittedName>
        <fullName evidence="4">Efflux RND transporter periplasmic adaptor subunit</fullName>
    </submittedName>
</protein>
<dbReference type="SUPFAM" id="SSF111369">
    <property type="entry name" value="HlyD-like secretion proteins"/>
    <property type="match status" value="1"/>
</dbReference>
<evidence type="ECO:0000256" key="1">
    <source>
        <dbReference type="ARBA" id="ARBA00009477"/>
    </source>
</evidence>
<dbReference type="PANTHER" id="PTHR30469">
    <property type="entry name" value="MULTIDRUG RESISTANCE PROTEIN MDTA"/>
    <property type="match status" value="1"/>
</dbReference>